<keyword evidence="1" id="KW-0472">Membrane</keyword>
<feature type="transmembrane region" description="Helical" evidence="1">
    <location>
        <begin position="20"/>
        <end position="42"/>
    </location>
</feature>
<accession>A0A6J6EH17</accession>
<keyword evidence="1" id="KW-0812">Transmembrane</keyword>
<dbReference type="AlphaFoldDB" id="A0A6J6EH17"/>
<reference evidence="2" key="1">
    <citation type="submission" date="2020-05" db="EMBL/GenBank/DDBJ databases">
        <authorList>
            <person name="Chiriac C."/>
            <person name="Salcher M."/>
            <person name="Ghai R."/>
            <person name="Kavagutti S V."/>
        </authorList>
    </citation>
    <scope>NUCLEOTIDE SEQUENCE</scope>
</reference>
<protein>
    <submittedName>
        <fullName evidence="2">Unannotated protein</fullName>
    </submittedName>
</protein>
<dbReference type="EMBL" id="CAEZSR010000118">
    <property type="protein sequence ID" value="CAB4575397.1"/>
    <property type="molecule type" value="Genomic_DNA"/>
</dbReference>
<sequence>MVAEYRRGMGRNGHRAIRGVLRGVLRGMVGGVLLSSVVVAAASCGGSDDGAAGAVSTDVGQVASTSGEPSTAVPGPSALAGVALDVRRDPG</sequence>
<gene>
    <name evidence="2" type="ORF">UFOPK1493_02679</name>
</gene>
<organism evidence="2">
    <name type="scientific">freshwater metagenome</name>
    <dbReference type="NCBI Taxonomy" id="449393"/>
    <lineage>
        <taxon>unclassified sequences</taxon>
        <taxon>metagenomes</taxon>
        <taxon>ecological metagenomes</taxon>
    </lineage>
</organism>
<evidence type="ECO:0000256" key="1">
    <source>
        <dbReference type="SAM" id="Phobius"/>
    </source>
</evidence>
<name>A0A6J6EH17_9ZZZZ</name>
<evidence type="ECO:0000313" key="2">
    <source>
        <dbReference type="EMBL" id="CAB4575397.1"/>
    </source>
</evidence>
<proteinExistence type="predicted"/>
<keyword evidence="1" id="KW-1133">Transmembrane helix</keyword>